<accession>A0AA40I868</accession>
<dbReference type="Proteomes" id="UP001177744">
    <property type="component" value="Unassembled WGS sequence"/>
</dbReference>
<protein>
    <recommendedName>
        <fullName evidence="3">40S ribosomal protein S3a</fullName>
    </recommendedName>
</protein>
<dbReference type="GO" id="GO:0005840">
    <property type="term" value="C:ribosome"/>
    <property type="evidence" value="ECO:0007669"/>
    <property type="project" value="InterPro"/>
</dbReference>
<proteinExistence type="predicted"/>
<dbReference type="EMBL" id="JAULJE010000003">
    <property type="protein sequence ID" value="KAK1344838.1"/>
    <property type="molecule type" value="Genomic_DNA"/>
</dbReference>
<organism evidence="1 2">
    <name type="scientific">Cnephaeus nilssonii</name>
    <name type="common">Northern bat</name>
    <name type="synonym">Eptesicus nilssonii</name>
    <dbReference type="NCBI Taxonomy" id="3371016"/>
    <lineage>
        <taxon>Eukaryota</taxon>
        <taxon>Metazoa</taxon>
        <taxon>Chordata</taxon>
        <taxon>Craniata</taxon>
        <taxon>Vertebrata</taxon>
        <taxon>Euteleostomi</taxon>
        <taxon>Mammalia</taxon>
        <taxon>Eutheria</taxon>
        <taxon>Laurasiatheria</taxon>
        <taxon>Chiroptera</taxon>
        <taxon>Yangochiroptera</taxon>
        <taxon>Vespertilionidae</taxon>
        <taxon>Cnephaeus</taxon>
    </lineage>
</organism>
<dbReference type="PROSITE" id="PS01191">
    <property type="entry name" value="RIBOSOMAL_S3AE"/>
    <property type="match status" value="1"/>
</dbReference>
<dbReference type="AlphaFoldDB" id="A0AA40I868"/>
<gene>
    <name evidence="1" type="ORF">QTO34_013542</name>
</gene>
<reference evidence="1" key="1">
    <citation type="submission" date="2023-06" db="EMBL/GenBank/DDBJ databases">
        <title>Reference genome for the Northern bat (Eptesicus nilssonii), a most northern bat species.</title>
        <authorList>
            <person name="Laine V.N."/>
            <person name="Pulliainen A.T."/>
            <person name="Lilley T.M."/>
        </authorList>
    </citation>
    <scope>NUCLEOTIDE SEQUENCE</scope>
    <source>
        <strain evidence="1">BLF_Eptnil</strain>
        <tissue evidence="1">Kidney</tissue>
    </source>
</reference>
<name>A0AA40I868_CNENI</name>
<dbReference type="GO" id="GO:0003735">
    <property type="term" value="F:structural constituent of ribosome"/>
    <property type="evidence" value="ECO:0007669"/>
    <property type="project" value="InterPro"/>
</dbReference>
<keyword evidence="2" id="KW-1185">Reference proteome</keyword>
<dbReference type="InterPro" id="IPR018281">
    <property type="entry name" value="Ribosomal_eS1_CS"/>
</dbReference>
<dbReference type="GO" id="GO:0006412">
    <property type="term" value="P:translation"/>
    <property type="evidence" value="ECO:0007669"/>
    <property type="project" value="InterPro"/>
</dbReference>
<comment type="caution">
    <text evidence="1">The sequence shown here is derived from an EMBL/GenBank/DDBJ whole genome shotgun (WGS) entry which is preliminary data.</text>
</comment>
<sequence>MVGKSKHLTKGGRKGAKKKMVDPFLKKDWFTRAQGSKIASEGLKGRVFEVSLADLQDDEVALENSSSLLRMFRAKSADWFP</sequence>
<evidence type="ECO:0008006" key="3">
    <source>
        <dbReference type="Google" id="ProtNLM"/>
    </source>
</evidence>
<evidence type="ECO:0000313" key="1">
    <source>
        <dbReference type="EMBL" id="KAK1344838.1"/>
    </source>
</evidence>
<evidence type="ECO:0000313" key="2">
    <source>
        <dbReference type="Proteomes" id="UP001177744"/>
    </source>
</evidence>